<evidence type="ECO:0000313" key="3">
    <source>
        <dbReference type="EMBL" id="VDD21357.1"/>
    </source>
</evidence>
<feature type="transmembrane region" description="Helical" evidence="2">
    <location>
        <begin position="99"/>
        <end position="119"/>
    </location>
</feature>
<keyword evidence="2" id="KW-0812">Transmembrane</keyword>
<organism evidence="3">
    <name type="scientific">Brassica oleracea</name>
    <name type="common">Wild cabbage</name>
    <dbReference type="NCBI Taxonomy" id="3712"/>
    <lineage>
        <taxon>Eukaryota</taxon>
        <taxon>Viridiplantae</taxon>
        <taxon>Streptophyta</taxon>
        <taxon>Embryophyta</taxon>
        <taxon>Tracheophyta</taxon>
        <taxon>Spermatophyta</taxon>
        <taxon>Magnoliopsida</taxon>
        <taxon>eudicotyledons</taxon>
        <taxon>Gunneridae</taxon>
        <taxon>Pentapetalae</taxon>
        <taxon>rosids</taxon>
        <taxon>malvids</taxon>
        <taxon>Brassicales</taxon>
        <taxon>Brassicaceae</taxon>
        <taxon>Brassiceae</taxon>
        <taxon>Brassica</taxon>
    </lineage>
</organism>
<name>A0A3P6CRA4_BRAOL</name>
<proteinExistence type="predicted"/>
<sequence length="168" mass="18777">MLSLQASLCISLISFYLSLLSFVNLNSASDSNSGLCTPYPCNQPPQPPSSTGYSPYGNPPPPPPSTGYSPYGNPLTAFTATFSLPSCSSDRLLQPTTTFYVLFSSVSLLLYSSLSLRYSRRRRKRWRARRRRWWNRSSGGSSLYFFFRDGLCFDDCGIVCFCCRLGHA</sequence>
<keyword evidence="2" id="KW-1133">Transmembrane helix</keyword>
<evidence type="ECO:0000256" key="2">
    <source>
        <dbReference type="SAM" id="Phobius"/>
    </source>
</evidence>
<feature type="transmembrane region" description="Helical" evidence="2">
    <location>
        <begin position="7"/>
        <end position="25"/>
    </location>
</feature>
<evidence type="ECO:0000256" key="1">
    <source>
        <dbReference type="SAM" id="MobiDB-lite"/>
    </source>
</evidence>
<keyword evidence="2" id="KW-0472">Membrane</keyword>
<dbReference type="AlphaFoldDB" id="A0A3P6CRA4"/>
<reference evidence="3" key="1">
    <citation type="submission" date="2018-11" db="EMBL/GenBank/DDBJ databases">
        <authorList>
            <consortium name="Genoscope - CEA"/>
            <person name="William W."/>
        </authorList>
    </citation>
    <scope>NUCLEOTIDE SEQUENCE</scope>
</reference>
<dbReference type="EMBL" id="LR031874">
    <property type="protein sequence ID" value="VDD21357.1"/>
    <property type="molecule type" value="Genomic_DNA"/>
</dbReference>
<feature type="region of interest" description="Disordered" evidence="1">
    <location>
        <begin position="46"/>
        <end position="68"/>
    </location>
</feature>
<gene>
    <name evidence="3" type="ORF">BOLC2T07688H</name>
</gene>
<accession>A0A3P6CRA4</accession>
<protein>
    <submittedName>
        <fullName evidence="3">Uncharacterized protein</fullName>
    </submittedName>
</protein>